<evidence type="ECO:0000256" key="7">
    <source>
        <dbReference type="ARBA" id="ARBA00022777"/>
    </source>
</evidence>
<evidence type="ECO:0000313" key="13">
    <source>
        <dbReference type="Proteomes" id="UP000318834"/>
    </source>
</evidence>
<feature type="domain" description="Phosphofructokinase" evidence="11">
    <location>
        <begin position="2"/>
        <end position="298"/>
    </location>
</feature>
<keyword evidence="9 10" id="KW-0324">Glycolysis</keyword>
<evidence type="ECO:0000256" key="2">
    <source>
        <dbReference type="ARBA" id="ARBA00004496"/>
    </source>
</evidence>
<evidence type="ECO:0000256" key="9">
    <source>
        <dbReference type="ARBA" id="ARBA00023152"/>
    </source>
</evidence>
<dbReference type="PROSITE" id="PS00433">
    <property type="entry name" value="PHOSPHOFRUCTOKINASE"/>
    <property type="match status" value="1"/>
</dbReference>
<dbReference type="GO" id="GO:0042802">
    <property type="term" value="F:identical protein binding"/>
    <property type="evidence" value="ECO:0007669"/>
    <property type="project" value="TreeGrafter"/>
</dbReference>
<proteinExistence type="inferred from homology"/>
<dbReference type="GO" id="GO:0005524">
    <property type="term" value="F:ATP binding"/>
    <property type="evidence" value="ECO:0007669"/>
    <property type="project" value="InterPro"/>
</dbReference>
<feature type="binding site" evidence="10">
    <location>
        <position position="102"/>
    </location>
    <ligand>
        <name>Mg(2+)</name>
        <dbReference type="ChEBI" id="CHEBI:18420"/>
        <note>catalytic</note>
    </ligand>
</feature>
<organism evidence="12 13">
    <name type="scientific">Candidatus Segetimicrobium genomatis</name>
    <dbReference type="NCBI Taxonomy" id="2569760"/>
    <lineage>
        <taxon>Bacteria</taxon>
        <taxon>Bacillati</taxon>
        <taxon>Candidatus Sysuimicrobiota</taxon>
        <taxon>Candidatus Sysuimicrobiia</taxon>
        <taxon>Candidatus Sysuimicrobiales</taxon>
        <taxon>Candidatus Segetimicrobiaceae</taxon>
        <taxon>Candidatus Segetimicrobium</taxon>
    </lineage>
</organism>
<feature type="binding site" description="in other chain" evidence="10">
    <location>
        <begin position="168"/>
        <end position="170"/>
    </location>
    <ligand>
        <name>substrate</name>
        <note>ligand shared between dimeric partners</note>
    </ligand>
</feature>
<feature type="active site" description="Proton acceptor" evidence="10">
    <location>
        <position position="126"/>
    </location>
</feature>
<dbReference type="GO" id="GO:0048029">
    <property type="term" value="F:monosaccharide binding"/>
    <property type="evidence" value="ECO:0007669"/>
    <property type="project" value="TreeGrafter"/>
</dbReference>
<comment type="function">
    <text evidence="10">Catalyzes the phosphorylation of D-fructose 6-phosphate, the first committing step of glycolysis. Uses inorganic phosphate (PPi) as phosphoryl donor instead of ATP like common ATP-dependent phosphofructokinases (ATP-PFKs), which renders the reaction reversible, and can thus function both in glycolysis and gluconeogenesis. Consistently, PPi-PFK can replace the enzymes of both the forward (ATP-PFK) and reverse (fructose-bisphosphatase (FBPase)) reactions.</text>
</comment>
<dbReference type="InterPro" id="IPR015912">
    <property type="entry name" value="Phosphofructokinase_CS"/>
</dbReference>
<dbReference type="GO" id="GO:0003872">
    <property type="term" value="F:6-phosphofructokinase activity"/>
    <property type="evidence" value="ECO:0007669"/>
    <property type="project" value="UniProtKB-UniRule"/>
</dbReference>
<feature type="binding site" evidence="10">
    <location>
        <position position="10"/>
    </location>
    <ligand>
        <name>diphosphate</name>
        <dbReference type="ChEBI" id="CHEBI:33019"/>
    </ligand>
</feature>
<dbReference type="EMBL" id="VBAP01000064">
    <property type="protein sequence ID" value="TMI73833.1"/>
    <property type="molecule type" value="Genomic_DNA"/>
</dbReference>
<dbReference type="GO" id="GO:0070095">
    <property type="term" value="F:fructose-6-phosphate binding"/>
    <property type="evidence" value="ECO:0007669"/>
    <property type="project" value="TreeGrafter"/>
</dbReference>
<comment type="cofactor">
    <cofactor evidence="1 10">
        <name>Mg(2+)</name>
        <dbReference type="ChEBI" id="CHEBI:18420"/>
    </cofactor>
</comment>
<evidence type="ECO:0000259" key="11">
    <source>
        <dbReference type="Pfam" id="PF00365"/>
    </source>
</evidence>
<dbReference type="Gene3D" id="3.40.50.460">
    <property type="entry name" value="Phosphofructokinase domain"/>
    <property type="match status" value="1"/>
</dbReference>
<evidence type="ECO:0000256" key="4">
    <source>
        <dbReference type="ARBA" id="ARBA00022490"/>
    </source>
</evidence>
<dbReference type="GO" id="GO:0006002">
    <property type="term" value="P:fructose 6-phosphate metabolic process"/>
    <property type="evidence" value="ECO:0007669"/>
    <property type="project" value="InterPro"/>
</dbReference>
<dbReference type="PANTHER" id="PTHR13697:SF52">
    <property type="entry name" value="ATP-DEPENDENT 6-PHOSPHOFRUCTOKINASE 3"/>
    <property type="match status" value="1"/>
</dbReference>
<feature type="binding site" evidence="10">
    <location>
        <position position="161"/>
    </location>
    <ligand>
        <name>substrate</name>
        <note>ligand shared between dimeric partners</note>
    </ligand>
</feature>
<dbReference type="PANTHER" id="PTHR13697">
    <property type="entry name" value="PHOSPHOFRUCTOKINASE"/>
    <property type="match status" value="1"/>
</dbReference>
<comment type="catalytic activity">
    <reaction evidence="10">
        <text>beta-D-fructose 6-phosphate + diphosphate = beta-D-fructose 1,6-bisphosphate + phosphate + H(+)</text>
        <dbReference type="Rhea" id="RHEA:13613"/>
        <dbReference type="ChEBI" id="CHEBI:15378"/>
        <dbReference type="ChEBI" id="CHEBI:32966"/>
        <dbReference type="ChEBI" id="CHEBI:33019"/>
        <dbReference type="ChEBI" id="CHEBI:43474"/>
        <dbReference type="ChEBI" id="CHEBI:57634"/>
        <dbReference type="EC" id="2.7.1.90"/>
    </reaction>
</comment>
<evidence type="ECO:0000256" key="1">
    <source>
        <dbReference type="ARBA" id="ARBA00001946"/>
    </source>
</evidence>
<keyword evidence="5 10" id="KW-0808">Transferase</keyword>
<comment type="caution">
    <text evidence="12">The sequence shown here is derived from an EMBL/GenBank/DDBJ whole genome shotgun (WGS) entry which is preliminary data.</text>
</comment>
<dbReference type="GO" id="GO:0047334">
    <property type="term" value="F:diphosphate-fructose-6-phosphate 1-phosphotransferase activity"/>
    <property type="evidence" value="ECO:0007669"/>
    <property type="project" value="UniProtKB-EC"/>
</dbReference>
<reference evidence="12 13" key="1">
    <citation type="journal article" date="2019" name="Nat. Microbiol.">
        <title>Mediterranean grassland soil C-N compound turnover is dependent on rainfall and depth, and is mediated by genomically divergent microorganisms.</title>
        <authorList>
            <person name="Diamond S."/>
            <person name="Andeer P.F."/>
            <person name="Li Z."/>
            <person name="Crits-Christoph A."/>
            <person name="Burstein D."/>
            <person name="Anantharaman K."/>
            <person name="Lane K.R."/>
            <person name="Thomas B.C."/>
            <person name="Pan C."/>
            <person name="Northen T.R."/>
            <person name="Banfield J.F."/>
        </authorList>
    </citation>
    <scope>NUCLEOTIDE SEQUENCE [LARGE SCALE GENOMIC DNA]</scope>
    <source>
        <strain evidence="12">NP_8</strain>
    </source>
</reference>
<comment type="pathway">
    <text evidence="3 10">Carbohydrate degradation; glycolysis; D-glyceraldehyde 3-phosphate and glycerone phosphate from D-glucose: step 3/4.</text>
</comment>
<dbReference type="AlphaFoldDB" id="A0A537IR66"/>
<evidence type="ECO:0000313" key="12">
    <source>
        <dbReference type="EMBL" id="TMI73833.1"/>
    </source>
</evidence>
<dbReference type="Gene3D" id="3.40.50.450">
    <property type="match status" value="1"/>
</dbReference>
<comment type="caution">
    <text evidence="10">Lacks conserved residue(s) required for the propagation of feature annotation.</text>
</comment>
<dbReference type="NCBIfam" id="NF002872">
    <property type="entry name" value="PRK03202.1"/>
    <property type="match status" value="1"/>
</dbReference>
<comment type="similarity">
    <text evidence="10">Belongs to the phosphofructokinase type A (PFKA) family. Mixed-substrate PFK group III subfamily.</text>
</comment>
<dbReference type="NCBIfam" id="TIGR02483">
    <property type="entry name" value="PFK_mixed"/>
    <property type="match status" value="1"/>
</dbReference>
<sequence length="343" mass="36284">MRVGVLTGGGDAPGLNAAIRAVGRAAWREGYEVVGIRNGWLGLLQDNVFLLSPETVTDILPRGGTILGTSRTNPFKTAEGPRRIQDTLRTRGIDVLVAIGGDDTLGVAAKLGAMGVRVVGIPKTMDNDIPGTDYTIGFDTAVTTVMDACDRLSPTAEAHRRVMVVEVMGRDAGWVAAVGGLAGGADVILVPEVPFSVDEVCQRLKAQREQGKLFSLVVVAEGSKPKDLATPIAQDAGTDAFGHVRLGGIGTVLAREIETRTGYETRVTVLGHLQRGGSPTVFDRILATRFGVAAVDLIKRQRFGYMVAFRGNKLTSMTLEEGLTGSHTLDLSLYDLANAFGPS</sequence>
<feature type="binding site" description="in other chain" evidence="10">
    <location>
        <position position="221"/>
    </location>
    <ligand>
        <name>substrate</name>
        <note>ligand shared between dimeric partners</note>
    </ligand>
</feature>
<evidence type="ECO:0000256" key="5">
    <source>
        <dbReference type="ARBA" id="ARBA00022679"/>
    </source>
</evidence>
<evidence type="ECO:0000256" key="3">
    <source>
        <dbReference type="ARBA" id="ARBA00004679"/>
    </source>
</evidence>
<dbReference type="InterPro" id="IPR022953">
    <property type="entry name" value="ATP_PFK"/>
</dbReference>
<feature type="binding site" description="in other chain" evidence="10">
    <location>
        <begin position="272"/>
        <end position="275"/>
    </location>
    <ligand>
        <name>substrate</name>
        <note>ligand shared between dimeric partners</note>
    </ligand>
</feature>
<dbReference type="PIRSF" id="PIRSF000532">
    <property type="entry name" value="ATP_PFK_prok"/>
    <property type="match status" value="1"/>
</dbReference>
<name>A0A537IR66_9BACT</name>
<keyword evidence="8 10" id="KW-0460">Magnesium</keyword>
<accession>A0A537IR66</accession>
<dbReference type="Proteomes" id="UP000318834">
    <property type="component" value="Unassembled WGS sequence"/>
</dbReference>
<keyword evidence="7 10" id="KW-0418">Kinase</keyword>
<keyword evidence="4 10" id="KW-0963">Cytoplasm</keyword>
<dbReference type="Pfam" id="PF00365">
    <property type="entry name" value="PFK"/>
    <property type="match status" value="1"/>
</dbReference>
<dbReference type="InterPro" id="IPR012003">
    <property type="entry name" value="ATP_PFK_prok-type"/>
</dbReference>
<dbReference type="InterPro" id="IPR000023">
    <property type="entry name" value="Phosphofructokinase_dom"/>
</dbReference>
<keyword evidence="6 10" id="KW-0479">Metal-binding</keyword>
<feature type="binding site" description="in other chain" evidence="10">
    <location>
        <begin position="124"/>
        <end position="126"/>
    </location>
    <ligand>
        <name>substrate</name>
        <note>ligand shared between dimeric partners</note>
    </ligand>
</feature>
<protein>
    <recommendedName>
        <fullName evidence="10">Pyrophosphate--fructose 6-phosphate 1-phosphotransferase</fullName>
        <ecNumber evidence="10">2.7.1.90</ecNumber>
    </recommendedName>
    <alternativeName>
        <fullName evidence="10">6-phosphofructokinase, pyrophosphate dependent</fullName>
    </alternativeName>
    <alternativeName>
        <fullName evidence="10">PPi-dependent phosphofructokinase</fullName>
        <shortName evidence="10">PPi-PFK</shortName>
    </alternativeName>
    <alternativeName>
        <fullName evidence="10">Pyrophosphate-dependent 6-phosphofructose-1-kinase</fullName>
    </alternativeName>
</protein>
<comment type="subcellular location">
    <subcellularLocation>
        <location evidence="2 10">Cytoplasm</location>
    </subcellularLocation>
</comment>
<gene>
    <name evidence="10" type="primary">pfp</name>
    <name evidence="12" type="ORF">E6H05_08850</name>
</gene>
<evidence type="ECO:0000256" key="10">
    <source>
        <dbReference type="HAMAP-Rule" id="MF_01976"/>
    </source>
</evidence>
<dbReference type="GO" id="GO:0016208">
    <property type="term" value="F:AMP binding"/>
    <property type="evidence" value="ECO:0007669"/>
    <property type="project" value="TreeGrafter"/>
</dbReference>
<dbReference type="FunFam" id="3.40.50.460:FF:000002">
    <property type="entry name" value="ATP-dependent 6-phosphofructokinase"/>
    <property type="match status" value="1"/>
</dbReference>
<dbReference type="InterPro" id="IPR035966">
    <property type="entry name" value="PKF_sf"/>
</dbReference>
<feature type="site" description="Important for catalytic activity; stabilizes the transition state when the phosphoryl donor is PPi" evidence="10">
    <location>
        <position position="123"/>
    </location>
</feature>
<dbReference type="GO" id="GO:0046872">
    <property type="term" value="F:metal ion binding"/>
    <property type="evidence" value="ECO:0007669"/>
    <property type="project" value="UniProtKB-KW"/>
</dbReference>
<dbReference type="PRINTS" id="PR00476">
    <property type="entry name" value="PHFRCTKINASE"/>
</dbReference>
<evidence type="ECO:0000256" key="6">
    <source>
        <dbReference type="ARBA" id="ARBA00022723"/>
    </source>
</evidence>
<dbReference type="HAMAP" id="MF_01976">
    <property type="entry name" value="Phosphofructokinase_III"/>
    <property type="match status" value="1"/>
</dbReference>
<dbReference type="InterPro" id="IPR012829">
    <property type="entry name" value="Phosphofructokinase_III"/>
</dbReference>
<evidence type="ECO:0000256" key="8">
    <source>
        <dbReference type="ARBA" id="ARBA00022842"/>
    </source>
</evidence>
<feature type="site" description="Important for catalytic activity and substrate specificity; stabilizes the transition state when the phosphoryl donor is PPi; prevents ATP from binding by mimicking the alpha-phosphate group of ATP" evidence="10">
    <location>
        <position position="103"/>
    </location>
</feature>
<feature type="binding site" evidence="10">
    <location>
        <position position="266"/>
    </location>
    <ligand>
        <name>substrate</name>
        <note>ligand shared between dimeric partners</note>
    </ligand>
</feature>
<dbReference type="SUPFAM" id="SSF53784">
    <property type="entry name" value="Phosphofructokinase"/>
    <property type="match status" value="1"/>
</dbReference>
<comment type="activity regulation">
    <text evidence="10">Non-allosteric.</text>
</comment>
<dbReference type="GO" id="GO:0005945">
    <property type="term" value="C:6-phosphofructokinase complex"/>
    <property type="evidence" value="ECO:0007669"/>
    <property type="project" value="TreeGrafter"/>
</dbReference>
<dbReference type="UniPathway" id="UPA00109">
    <property type="reaction ID" value="UER00182"/>
</dbReference>
<dbReference type="GO" id="GO:0061621">
    <property type="term" value="P:canonical glycolysis"/>
    <property type="evidence" value="ECO:0007669"/>
    <property type="project" value="TreeGrafter"/>
</dbReference>
<dbReference type="EC" id="2.7.1.90" evidence="10"/>
<comment type="subunit">
    <text evidence="10">Homodimer or homotetramer.</text>
</comment>
<dbReference type="GO" id="GO:0030388">
    <property type="term" value="P:fructose 1,6-bisphosphate metabolic process"/>
    <property type="evidence" value="ECO:0007669"/>
    <property type="project" value="TreeGrafter"/>
</dbReference>